<evidence type="ECO:0000313" key="7">
    <source>
        <dbReference type="Proteomes" id="UP000824540"/>
    </source>
</evidence>
<feature type="transmembrane region" description="Helical" evidence="5">
    <location>
        <begin position="24"/>
        <end position="50"/>
    </location>
</feature>
<evidence type="ECO:0000256" key="5">
    <source>
        <dbReference type="SAM" id="Phobius"/>
    </source>
</evidence>
<dbReference type="PANTHER" id="PTHR24064">
    <property type="entry name" value="SOLUTE CARRIER FAMILY 22 MEMBER"/>
    <property type="match status" value="1"/>
</dbReference>
<dbReference type="AlphaFoldDB" id="A0A8T2NCR0"/>
<dbReference type="GO" id="GO:0016020">
    <property type="term" value="C:membrane"/>
    <property type="evidence" value="ECO:0007669"/>
    <property type="project" value="UniProtKB-SubCell"/>
</dbReference>
<organism evidence="6 7">
    <name type="scientific">Albula glossodonta</name>
    <name type="common">roundjaw bonefish</name>
    <dbReference type="NCBI Taxonomy" id="121402"/>
    <lineage>
        <taxon>Eukaryota</taxon>
        <taxon>Metazoa</taxon>
        <taxon>Chordata</taxon>
        <taxon>Craniata</taxon>
        <taxon>Vertebrata</taxon>
        <taxon>Euteleostomi</taxon>
        <taxon>Actinopterygii</taxon>
        <taxon>Neopterygii</taxon>
        <taxon>Teleostei</taxon>
        <taxon>Albuliformes</taxon>
        <taxon>Albulidae</taxon>
        <taxon>Albula</taxon>
    </lineage>
</organism>
<feature type="transmembrane region" description="Helical" evidence="5">
    <location>
        <begin position="88"/>
        <end position="108"/>
    </location>
</feature>
<evidence type="ECO:0000313" key="6">
    <source>
        <dbReference type="EMBL" id="KAG9338079.1"/>
    </source>
</evidence>
<comment type="subcellular location">
    <subcellularLocation>
        <location evidence="1">Membrane</location>
        <topology evidence="1">Multi-pass membrane protein</topology>
    </subcellularLocation>
</comment>
<feature type="transmembrane region" description="Helical" evidence="5">
    <location>
        <begin position="62"/>
        <end position="82"/>
    </location>
</feature>
<evidence type="ECO:0000256" key="2">
    <source>
        <dbReference type="ARBA" id="ARBA00022692"/>
    </source>
</evidence>
<dbReference type="SUPFAM" id="SSF103473">
    <property type="entry name" value="MFS general substrate transporter"/>
    <property type="match status" value="1"/>
</dbReference>
<keyword evidence="2 5" id="KW-0812">Transmembrane</keyword>
<dbReference type="Gene3D" id="1.20.1250.20">
    <property type="entry name" value="MFS general substrate transporter like domains"/>
    <property type="match status" value="1"/>
</dbReference>
<dbReference type="Proteomes" id="UP000824540">
    <property type="component" value="Unassembled WGS sequence"/>
</dbReference>
<accession>A0A8T2NCR0</accession>
<keyword evidence="4 5" id="KW-0472">Membrane</keyword>
<protein>
    <submittedName>
        <fullName evidence="6">Uncharacterized protein</fullName>
    </submittedName>
</protein>
<reference evidence="6" key="1">
    <citation type="thesis" date="2021" institute="BYU ScholarsArchive" country="Provo, UT, USA">
        <title>Applications of and Algorithms for Genome Assembly and Genomic Analyses with an Emphasis on Marine Teleosts.</title>
        <authorList>
            <person name="Pickett B.D."/>
        </authorList>
    </citation>
    <scope>NUCLEOTIDE SEQUENCE</scope>
    <source>
        <strain evidence="6">HI-2016</strain>
    </source>
</reference>
<comment type="caution">
    <text evidence="6">The sequence shown here is derived from an EMBL/GenBank/DDBJ whole genome shotgun (WGS) entry which is preliminary data.</text>
</comment>
<keyword evidence="3 5" id="KW-1133">Transmembrane helix</keyword>
<evidence type="ECO:0000256" key="1">
    <source>
        <dbReference type="ARBA" id="ARBA00004141"/>
    </source>
</evidence>
<sequence>MQSAVLFPTSTISLLLKSFFPDYALVRTLVAVVGKGFSEAAFTTAFLYTAELYPTVIRQCGLGYTSFIGRLGGSLAPVVMLLEDVWEMTPPIVFATTAIFSGCVVFLLPETLNVRLPETVLDVEEGSIELDEMSAKPLAVKEDERS</sequence>
<gene>
    <name evidence="6" type="ORF">JZ751_027157</name>
</gene>
<keyword evidence="7" id="KW-1185">Reference proteome</keyword>
<name>A0A8T2NCR0_9TELE</name>
<dbReference type="EMBL" id="JAFBMS010000074">
    <property type="protein sequence ID" value="KAG9338079.1"/>
    <property type="molecule type" value="Genomic_DNA"/>
</dbReference>
<proteinExistence type="predicted"/>
<dbReference type="InterPro" id="IPR036259">
    <property type="entry name" value="MFS_trans_sf"/>
</dbReference>
<dbReference type="OrthoDB" id="8930337at2759"/>
<evidence type="ECO:0000256" key="4">
    <source>
        <dbReference type="ARBA" id="ARBA00023136"/>
    </source>
</evidence>
<evidence type="ECO:0000256" key="3">
    <source>
        <dbReference type="ARBA" id="ARBA00022989"/>
    </source>
</evidence>